<gene>
    <name evidence="2" type="ORF">D6D28_04778</name>
</gene>
<reference evidence="2 3" key="1">
    <citation type="submission" date="2018-10" db="EMBL/GenBank/DDBJ databases">
        <title>Fifty Aureobasidium pullulans genomes reveal a recombining polyextremotolerant generalist.</title>
        <authorList>
            <person name="Gostincar C."/>
            <person name="Turk M."/>
            <person name="Zajc J."/>
            <person name="Gunde-Cimerman N."/>
        </authorList>
    </citation>
    <scope>NUCLEOTIDE SEQUENCE [LARGE SCALE GENOMIC DNA]</scope>
    <source>
        <strain evidence="2 3">EXF-11900</strain>
    </source>
</reference>
<dbReference type="InterPro" id="IPR051783">
    <property type="entry name" value="NAD(P)-dependent_oxidoreduct"/>
</dbReference>
<dbReference type="EMBL" id="QZAF01000172">
    <property type="protein sequence ID" value="THV70963.1"/>
    <property type="molecule type" value="Genomic_DNA"/>
</dbReference>
<dbReference type="Pfam" id="PF01370">
    <property type="entry name" value="Epimerase"/>
    <property type="match status" value="1"/>
</dbReference>
<dbReference type="InterPro" id="IPR036291">
    <property type="entry name" value="NAD(P)-bd_dom_sf"/>
</dbReference>
<dbReference type="SUPFAM" id="SSF51735">
    <property type="entry name" value="NAD(P)-binding Rossmann-fold domains"/>
    <property type="match status" value="1"/>
</dbReference>
<dbReference type="GO" id="GO:0005737">
    <property type="term" value="C:cytoplasm"/>
    <property type="evidence" value="ECO:0007669"/>
    <property type="project" value="TreeGrafter"/>
</dbReference>
<comment type="caution">
    <text evidence="2">The sequence shown here is derived from an EMBL/GenBank/DDBJ whole genome shotgun (WGS) entry which is preliminary data.</text>
</comment>
<dbReference type="PANTHER" id="PTHR48079">
    <property type="entry name" value="PROTEIN YEEZ"/>
    <property type="match status" value="1"/>
</dbReference>
<accession>A0A4V4I015</accession>
<protein>
    <submittedName>
        <fullName evidence="2">NAD(P)-binding protein</fullName>
    </submittedName>
</protein>
<organism evidence="2 3">
    <name type="scientific">Aureobasidium pullulans</name>
    <name type="common">Black yeast</name>
    <name type="synonym">Pullularia pullulans</name>
    <dbReference type="NCBI Taxonomy" id="5580"/>
    <lineage>
        <taxon>Eukaryota</taxon>
        <taxon>Fungi</taxon>
        <taxon>Dikarya</taxon>
        <taxon>Ascomycota</taxon>
        <taxon>Pezizomycotina</taxon>
        <taxon>Dothideomycetes</taxon>
        <taxon>Dothideomycetidae</taxon>
        <taxon>Dothideales</taxon>
        <taxon>Saccotheciaceae</taxon>
        <taxon>Aureobasidium</taxon>
    </lineage>
</organism>
<proteinExistence type="predicted"/>
<evidence type="ECO:0000313" key="3">
    <source>
        <dbReference type="Proteomes" id="UP000304951"/>
    </source>
</evidence>
<name>A0A4V4I015_AURPU</name>
<evidence type="ECO:0000313" key="2">
    <source>
        <dbReference type="EMBL" id="THV70963.1"/>
    </source>
</evidence>
<dbReference type="AlphaFoldDB" id="A0A4V4I015"/>
<dbReference type="InterPro" id="IPR001509">
    <property type="entry name" value="Epimerase_deHydtase"/>
</dbReference>
<dbReference type="GO" id="GO:0004029">
    <property type="term" value="F:aldehyde dehydrogenase (NAD+) activity"/>
    <property type="evidence" value="ECO:0007669"/>
    <property type="project" value="TreeGrafter"/>
</dbReference>
<dbReference type="Gene3D" id="3.40.50.720">
    <property type="entry name" value="NAD(P)-binding Rossmann-like Domain"/>
    <property type="match status" value="1"/>
</dbReference>
<evidence type="ECO:0000259" key="1">
    <source>
        <dbReference type="Pfam" id="PF01370"/>
    </source>
</evidence>
<dbReference type="PANTHER" id="PTHR48079:SF6">
    <property type="entry name" value="NAD(P)-BINDING DOMAIN-CONTAINING PROTEIN-RELATED"/>
    <property type="match status" value="1"/>
</dbReference>
<sequence length="370" mass="40247">MSYNVLITGGSGYLGGTLLNRLQSAGLPALKLYALVRKDSQAEAVKQYGAEPLTFDAYEESAVREAVLKHEINVVFSLHDAFKADSAVAFIKALAELENNTGRNVHFLHTTGAKAFSSHMGAPIDKPFADNDNLHGIHKAQHPPIPCLQPLLDTNITVTELSESLGVQGYVFAPCIVYGKGEGFGNKISIQTVAVVDAAKAAKKVYRVDQGRPTWPVCHILDNTALYIQLLRNIVSGRQQGYGKNGYYLASPGSVAWEDIYSGIARAMYKQRAIHDDTVHQADGAALEEMAQGLGCDKAMVAFQLGGACLLTAKHGVEIGWKPEYGPEHILSSLDEEVDLIFQHKSDWAFACTMTGVFDPRPICFQYLCS</sequence>
<dbReference type="Proteomes" id="UP000304951">
    <property type="component" value="Unassembled WGS sequence"/>
</dbReference>
<feature type="domain" description="NAD-dependent epimerase/dehydratase" evidence="1">
    <location>
        <begin position="5"/>
        <end position="109"/>
    </location>
</feature>